<accession>N1MNC6</accession>
<reference evidence="2" key="2">
    <citation type="submission" date="2013-04" db="EMBL/GenBank/DDBJ databases">
        <title>Bisphenol A degrading Sphingobium sp. strain BiD32.</title>
        <authorList>
            <person name="Nielsen J.L."/>
            <person name="Zhou N.A."/>
            <person name="Kjeldal H."/>
        </authorList>
    </citation>
    <scope>NUCLEOTIDE SEQUENCE [LARGE SCALE GENOMIC DNA]</scope>
    <source>
        <strain evidence="2">BiD32</strain>
    </source>
</reference>
<keyword evidence="2" id="KW-1185">Reference proteome</keyword>
<organism evidence="1 2">
    <name type="scientific">Sphingobium indicum BiD32</name>
    <dbReference type="NCBI Taxonomy" id="1301087"/>
    <lineage>
        <taxon>Bacteria</taxon>
        <taxon>Pseudomonadati</taxon>
        <taxon>Pseudomonadota</taxon>
        <taxon>Alphaproteobacteria</taxon>
        <taxon>Sphingomonadales</taxon>
        <taxon>Sphingomonadaceae</taxon>
        <taxon>Sphingobium</taxon>
    </lineage>
</organism>
<gene>
    <name evidence="1" type="ORF">EBBID32_30650</name>
</gene>
<evidence type="ECO:0000313" key="1">
    <source>
        <dbReference type="EMBL" id="CCW18710.1"/>
    </source>
</evidence>
<dbReference type="EMBL" id="CAVK010000150">
    <property type="protein sequence ID" value="CCW18710.1"/>
    <property type="molecule type" value="Genomic_DNA"/>
</dbReference>
<protein>
    <submittedName>
        <fullName evidence="1">Uncharacterized protein</fullName>
    </submittedName>
</protein>
<sequence>MKTQGNRVSLWELCPSLGLGHRLTRLRPRERGCPDAADIP</sequence>
<name>N1MNC6_9SPHN</name>
<dbReference type="Proteomes" id="UP000013201">
    <property type="component" value="Unassembled WGS sequence"/>
</dbReference>
<proteinExistence type="predicted"/>
<dbReference type="AlphaFoldDB" id="N1MNC6"/>
<comment type="caution">
    <text evidence="1">The sequence shown here is derived from an EMBL/GenBank/DDBJ whole genome shotgun (WGS) entry which is preliminary data.</text>
</comment>
<reference evidence="1 2" key="1">
    <citation type="submission" date="2013-03" db="EMBL/GenBank/DDBJ databases">
        <authorList>
            <person name="Le V."/>
        </authorList>
    </citation>
    <scope>NUCLEOTIDE SEQUENCE [LARGE SCALE GENOMIC DNA]</scope>
    <source>
        <strain evidence="1 2">BiD32</strain>
    </source>
</reference>
<evidence type="ECO:0000313" key="2">
    <source>
        <dbReference type="Proteomes" id="UP000013201"/>
    </source>
</evidence>